<dbReference type="SUPFAM" id="SSF51445">
    <property type="entry name" value="(Trans)glycosidases"/>
    <property type="match status" value="1"/>
</dbReference>
<dbReference type="Gene3D" id="3.20.20.80">
    <property type="entry name" value="Glycosidases"/>
    <property type="match status" value="1"/>
</dbReference>
<dbReference type="Proteomes" id="UP000593892">
    <property type="component" value="Chromosome"/>
</dbReference>
<evidence type="ECO:0008006" key="3">
    <source>
        <dbReference type="Google" id="ProtNLM"/>
    </source>
</evidence>
<dbReference type="KEGG" id="pfer:IRI77_36055"/>
<dbReference type="InterPro" id="IPR029062">
    <property type="entry name" value="Class_I_gatase-like"/>
</dbReference>
<dbReference type="Gene3D" id="3.40.50.880">
    <property type="match status" value="1"/>
</dbReference>
<evidence type="ECO:0000313" key="1">
    <source>
        <dbReference type="EMBL" id="QOY88093.1"/>
    </source>
</evidence>
<evidence type="ECO:0000313" key="2">
    <source>
        <dbReference type="Proteomes" id="UP000593892"/>
    </source>
</evidence>
<protein>
    <recommendedName>
        <fullName evidence="3">Beta-galactosidase trimerisation domain-containing protein</fullName>
    </recommendedName>
</protein>
<dbReference type="InterPro" id="IPR028212">
    <property type="entry name" value="GHL6"/>
</dbReference>
<dbReference type="Pfam" id="PF14871">
    <property type="entry name" value="GHL6"/>
    <property type="match status" value="1"/>
</dbReference>
<sequence length="653" mass="73641">MLRAALLLCLGCALVSGQPGWWMNEPIRWVQTNLRETDAAMDTGRLARQLAEMRANVVLMGMGGICAYYPTKTEFHYPSAYLPAGKDMFGDILREAHARHIRVVGRYDFSKTQKAVYEAHPEWFFQKADGSPVVYNGLYSTCINGGYYRGQVMKILAEGLEKYDVDGLFFNMFGNQPTDYSGNYVGLCHCDACRKKYRDEYHREIPEKPDEIYREFLQQSAREVSQAIGRLIGEKRERAGYFNYMQEFTDGIMSESNTAVNRPLPLWPYATSDNVNRARNSQPDKMAVDLNMQFVDYAWRFATVPPAEIARRMWQALAHGGALTFEVNGTLDLQDRQAYETARPIFQWAAAHEREYLGLHSEARVLLLTKSGRNSAEDASYRGLFRLLSEEHIPFAVSNNLEWIGAHPYDLVIASDWAPSQLKRYVEQGGRLLLVSSKPPEFEAAMVVGTQADVKGYVRVRDHSAFPSLKSTDLLMLNGGFTQLEAEGGVPLTLVPPSMIGPPEKIHVDMKDTDTPAVWARAVGRGRMTWLPWNLGALYYRLSLPAHAALFRDLVSALMPKRQLVTNAHPLVEMTLMEREGETQVHLINLSGHSQTATFEPIPMQGIEVAVEGVFRKARTVRGAGELKVSVVDGYTRFAVPRLADYELVVLFR</sequence>
<dbReference type="InterPro" id="IPR017853">
    <property type="entry name" value="GH"/>
</dbReference>
<name>A0A7S7NQW6_PALFE</name>
<keyword evidence="2" id="KW-1185">Reference proteome</keyword>
<accession>A0A7S7NQW6</accession>
<gene>
    <name evidence="1" type="ORF">IRI77_36055</name>
</gene>
<dbReference type="EMBL" id="CP063849">
    <property type="protein sequence ID" value="QOY88093.1"/>
    <property type="molecule type" value="Genomic_DNA"/>
</dbReference>
<reference evidence="1 2" key="1">
    <citation type="submission" date="2020-10" db="EMBL/GenBank/DDBJ databases">
        <title>Complete genome sequence of Paludibaculum fermentans P105T, a facultatively anaerobic acidobacterium capable of dissimilatory Fe(III) reduction.</title>
        <authorList>
            <person name="Dedysh S.N."/>
            <person name="Beletsky A.V."/>
            <person name="Kulichevskaya I.S."/>
            <person name="Mardanov A.V."/>
            <person name="Ravin N.V."/>
        </authorList>
    </citation>
    <scope>NUCLEOTIDE SEQUENCE [LARGE SCALE GENOMIC DNA]</scope>
    <source>
        <strain evidence="1 2">P105</strain>
    </source>
</reference>
<dbReference type="RefSeq" id="WP_194449756.1">
    <property type="nucleotide sequence ID" value="NZ_CP063849.1"/>
</dbReference>
<proteinExistence type="predicted"/>
<dbReference type="AlphaFoldDB" id="A0A7S7NQW6"/>
<organism evidence="1 2">
    <name type="scientific">Paludibaculum fermentans</name>
    <dbReference type="NCBI Taxonomy" id="1473598"/>
    <lineage>
        <taxon>Bacteria</taxon>
        <taxon>Pseudomonadati</taxon>
        <taxon>Acidobacteriota</taxon>
        <taxon>Terriglobia</taxon>
        <taxon>Bryobacterales</taxon>
        <taxon>Bryobacteraceae</taxon>
        <taxon>Paludibaculum</taxon>
    </lineage>
</organism>